<reference evidence="1 2" key="1">
    <citation type="submission" date="2015-10" db="EMBL/GenBank/DDBJ databases">
        <title>Genome analyses suggest a sexual origin of heterokaryosis in a supposedly ancient asexual fungus.</title>
        <authorList>
            <person name="Ropars J."/>
            <person name="Sedzielewska K."/>
            <person name="Noel J."/>
            <person name="Charron P."/>
            <person name="Farinelli L."/>
            <person name="Marton T."/>
            <person name="Kruger M."/>
            <person name="Pelin A."/>
            <person name="Brachmann A."/>
            <person name="Corradi N."/>
        </authorList>
    </citation>
    <scope>NUCLEOTIDE SEQUENCE [LARGE SCALE GENOMIC DNA]</scope>
    <source>
        <strain evidence="1 2">A4</strain>
    </source>
</reference>
<comment type="caution">
    <text evidence="1">The sequence shown here is derived from an EMBL/GenBank/DDBJ whole genome shotgun (WGS) entry which is preliminary data.</text>
</comment>
<keyword evidence="2" id="KW-1185">Reference proteome</keyword>
<dbReference type="AlphaFoldDB" id="A0A2I1GU69"/>
<sequence>MNLLTYRYLNFMVLYVSENKDINRYDFLEDEKINSHWYDVSDDEDRNFNYQEWEYDNSEYKEEENRLELN</sequence>
<name>A0A2I1GU69_9GLOM</name>
<evidence type="ECO:0000313" key="1">
    <source>
        <dbReference type="EMBL" id="PKY50167.1"/>
    </source>
</evidence>
<dbReference type="Proteomes" id="UP000234323">
    <property type="component" value="Unassembled WGS sequence"/>
</dbReference>
<accession>A0A2I1GU69</accession>
<protein>
    <submittedName>
        <fullName evidence="1">Uncharacterized protein</fullName>
    </submittedName>
</protein>
<dbReference type="EMBL" id="LLXI01000834">
    <property type="protein sequence ID" value="PKY50167.1"/>
    <property type="molecule type" value="Genomic_DNA"/>
</dbReference>
<proteinExistence type="predicted"/>
<gene>
    <name evidence="1" type="ORF">RhiirA4_466495</name>
</gene>
<organism evidence="1 2">
    <name type="scientific">Rhizophagus irregularis</name>
    <dbReference type="NCBI Taxonomy" id="588596"/>
    <lineage>
        <taxon>Eukaryota</taxon>
        <taxon>Fungi</taxon>
        <taxon>Fungi incertae sedis</taxon>
        <taxon>Mucoromycota</taxon>
        <taxon>Glomeromycotina</taxon>
        <taxon>Glomeromycetes</taxon>
        <taxon>Glomerales</taxon>
        <taxon>Glomeraceae</taxon>
        <taxon>Rhizophagus</taxon>
    </lineage>
</organism>
<evidence type="ECO:0000313" key="2">
    <source>
        <dbReference type="Proteomes" id="UP000234323"/>
    </source>
</evidence>